<dbReference type="GO" id="GO:0046872">
    <property type="term" value="F:metal ion binding"/>
    <property type="evidence" value="ECO:0007669"/>
    <property type="project" value="UniProtKB-KW"/>
</dbReference>
<dbReference type="Gene3D" id="3.40.50.10310">
    <property type="entry name" value="Creatininase"/>
    <property type="match status" value="1"/>
</dbReference>
<protein>
    <submittedName>
        <fullName evidence="6">Creatininase subfamily protein</fullName>
    </submittedName>
</protein>
<evidence type="ECO:0000313" key="7">
    <source>
        <dbReference type="Proteomes" id="UP000217895"/>
    </source>
</evidence>
<sequence length="274" mass="30145">MMHGFIPSDRYFPYLTWTDIQAMPNKENVVIVQPMGAIEQHGAHLPLAVDSAISVAVLGKALAQLDPSIPAYALPPLYYGKSNEHWHFPGTVTLSTQTLLAILMEVAESIYRAGFRKLVFMNSHGGQPQILEIAARDLHQQYEDFAVFPLFTWKVPTISAIATELLTPKELELGIHAGDAETSLLLSILPDQVKMDRAAAEYPLGEPQNGVLSMEGALPFAWMTRDLSKSGVLGDPTTASKEKGDRLLAALVTGWIQVITDIYEFSLPNAYKLQ</sequence>
<dbReference type="GO" id="GO:0016811">
    <property type="term" value="F:hydrolase activity, acting on carbon-nitrogen (but not peptide) bonds, in linear amides"/>
    <property type="evidence" value="ECO:0007669"/>
    <property type="project" value="TreeGrafter"/>
</dbReference>
<name>A0A1Z4JNS4_LEPBY</name>
<dbReference type="InterPro" id="IPR024087">
    <property type="entry name" value="Creatininase-like_sf"/>
</dbReference>
<dbReference type="GO" id="GO:0009231">
    <property type="term" value="P:riboflavin biosynthetic process"/>
    <property type="evidence" value="ECO:0007669"/>
    <property type="project" value="TreeGrafter"/>
</dbReference>
<dbReference type="AlphaFoldDB" id="A0A1Z4JNS4"/>
<evidence type="ECO:0000256" key="3">
    <source>
        <dbReference type="ARBA" id="ARBA00022801"/>
    </source>
</evidence>
<evidence type="ECO:0000256" key="5">
    <source>
        <dbReference type="ARBA" id="ARBA00024029"/>
    </source>
</evidence>
<gene>
    <name evidence="6" type="ORF">NIES2135_52520</name>
</gene>
<evidence type="ECO:0000313" key="6">
    <source>
        <dbReference type="EMBL" id="BAY58379.1"/>
    </source>
</evidence>
<comment type="cofactor">
    <cofactor evidence="1">
        <name>Zn(2+)</name>
        <dbReference type="ChEBI" id="CHEBI:29105"/>
    </cofactor>
</comment>
<keyword evidence="2" id="KW-0479">Metal-binding</keyword>
<dbReference type="EMBL" id="AP018203">
    <property type="protein sequence ID" value="BAY58379.1"/>
    <property type="molecule type" value="Genomic_DNA"/>
</dbReference>
<dbReference type="Pfam" id="PF02633">
    <property type="entry name" value="Creatininase"/>
    <property type="match status" value="1"/>
</dbReference>
<keyword evidence="7" id="KW-1185">Reference proteome</keyword>
<evidence type="ECO:0000256" key="2">
    <source>
        <dbReference type="ARBA" id="ARBA00022723"/>
    </source>
</evidence>
<dbReference type="PANTHER" id="PTHR35005:SF1">
    <property type="entry name" value="2-AMINO-5-FORMYLAMINO-6-RIBOSYLAMINOPYRIMIDIN-4(3H)-ONE 5'-MONOPHOSPHATE DEFORMYLASE"/>
    <property type="match status" value="1"/>
</dbReference>
<keyword evidence="3" id="KW-0378">Hydrolase</keyword>
<dbReference type="InterPro" id="IPR003785">
    <property type="entry name" value="Creatininase/forma_Hydrolase"/>
</dbReference>
<evidence type="ECO:0000256" key="1">
    <source>
        <dbReference type="ARBA" id="ARBA00001947"/>
    </source>
</evidence>
<keyword evidence="4" id="KW-0862">Zinc</keyword>
<dbReference type="SUPFAM" id="SSF102215">
    <property type="entry name" value="Creatininase"/>
    <property type="match status" value="1"/>
</dbReference>
<dbReference type="Proteomes" id="UP000217895">
    <property type="component" value="Chromosome"/>
</dbReference>
<dbReference type="PANTHER" id="PTHR35005">
    <property type="entry name" value="3-DEHYDRO-SCYLLO-INOSOSE HYDROLASE"/>
    <property type="match status" value="1"/>
</dbReference>
<reference evidence="6 7" key="1">
    <citation type="submission" date="2017-06" db="EMBL/GenBank/DDBJ databases">
        <title>Genome sequencing of cyanobaciteial culture collection at National Institute for Environmental Studies (NIES).</title>
        <authorList>
            <person name="Hirose Y."/>
            <person name="Shimura Y."/>
            <person name="Fujisawa T."/>
            <person name="Nakamura Y."/>
            <person name="Kawachi M."/>
        </authorList>
    </citation>
    <scope>NUCLEOTIDE SEQUENCE [LARGE SCALE GENOMIC DNA]</scope>
    <source>
        <strain evidence="6 7">NIES-2135</strain>
    </source>
</reference>
<comment type="similarity">
    <text evidence="5">Belongs to the creatininase superfamily.</text>
</comment>
<evidence type="ECO:0000256" key="4">
    <source>
        <dbReference type="ARBA" id="ARBA00022833"/>
    </source>
</evidence>
<accession>A0A1Z4JNS4</accession>
<proteinExistence type="inferred from homology"/>
<organism evidence="6 7">
    <name type="scientific">Leptolyngbya boryana NIES-2135</name>
    <dbReference type="NCBI Taxonomy" id="1973484"/>
    <lineage>
        <taxon>Bacteria</taxon>
        <taxon>Bacillati</taxon>
        <taxon>Cyanobacteriota</taxon>
        <taxon>Cyanophyceae</taxon>
        <taxon>Leptolyngbyales</taxon>
        <taxon>Leptolyngbyaceae</taxon>
        <taxon>Leptolyngbya group</taxon>
        <taxon>Leptolyngbya</taxon>
    </lineage>
</organism>